<dbReference type="Proteomes" id="UP000816034">
    <property type="component" value="Unassembled WGS sequence"/>
</dbReference>
<evidence type="ECO:0000313" key="3">
    <source>
        <dbReference type="Proteomes" id="UP000816034"/>
    </source>
</evidence>
<gene>
    <name evidence="2" type="ORF">C9374_012416</name>
</gene>
<evidence type="ECO:0000313" key="2">
    <source>
        <dbReference type="EMBL" id="KAG2392164.1"/>
    </source>
</evidence>
<evidence type="ECO:0000256" key="1">
    <source>
        <dbReference type="SAM" id="Phobius"/>
    </source>
</evidence>
<keyword evidence="1" id="KW-1133">Transmembrane helix</keyword>
<dbReference type="RefSeq" id="XP_044554058.1">
    <property type="nucleotide sequence ID" value="XM_044688180.1"/>
</dbReference>
<comment type="caution">
    <text evidence="2">The sequence shown here is derived from an EMBL/GenBank/DDBJ whole genome shotgun (WGS) entry which is preliminary data.</text>
</comment>
<dbReference type="AlphaFoldDB" id="A0AA88H1W2"/>
<keyword evidence="1" id="KW-0472">Membrane</keyword>
<protein>
    <submittedName>
        <fullName evidence="2">Uncharacterized protein</fullName>
    </submittedName>
</protein>
<feature type="transmembrane region" description="Helical" evidence="1">
    <location>
        <begin position="45"/>
        <end position="66"/>
    </location>
</feature>
<proteinExistence type="predicted"/>
<keyword evidence="3" id="KW-1185">Reference proteome</keyword>
<keyword evidence="1" id="KW-0812">Transmembrane</keyword>
<organism evidence="2 3">
    <name type="scientific">Naegleria lovaniensis</name>
    <name type="common">Amoeba</name>
    <dbReference type="NCBI Taxonomy" id="51637"/>
    <lineage>
        <taxon>Eukaryota</taxon>
        <taxon>Discoba</taxon>
        <taxon>Heterolobosea</taxon>
        <taxon>Tetramitia</taxon>
        <taxon>Eutetramitia</taxon>
        <taxon>Vahlkampfiidae</taxon>
        <taxon>Naegleria</taxon>
    </lineage>
</organism>
<name>A0AA88H1W2_NAELO</name>
<dbReference type="EMBL" id="PYSW02000005">
    <property type="protein sequence ID" value="KAG2392164.1"/>
    <property type="molecule type" value="Genomic_DNA"/>
</dbReference>
<sequence length="399" mass="45010">MIRAGVCTRTSEGSLFQLRFAYFWDFTAVRQNLIRKKLTTKTTMYPSRIVMLTLVVLVLMISGAHLCESEPITALKTVHPYSPNMNVSQGEIYALYYVQFLQLFKMNPFNARPSPVGPPVTKGDQILAQQQSDIDYKNQIFYTTTFNRTSNRVELLGLSLQSGLIVRRIDMLVDARTPLVGLGQLVIVDQNTGGVFVVGTTRQLQTQNKIVLLKVSPDFSQIVKLTEMTAFLASAGANGFDPVNHILWLDLYPTRSSPIDYLYAFDGTTGQLWTQVENRYHMQTMEFDPMTGLMIGLGLVNAANNTYTRALVTLDSVRFQLLTGAVIEGNYFMIQAPLGPINVVSRKMYCMMQVNGATINDPYDLLTIDLNHGRILHKVTLTPDVPIPWQMQVFNKRWE</sequence>
<reference evidence="2 3" key="1">
    <citation type="journal article" date="2018" name="BMC Genomics">
        <title>The genome of Naegleria lovaniensis, the basis for a comparative approach to unravel pathogenicity factors of the human pathogenic amoeba N. fowleri.</title>
        <authorList>
            <person name="Liechti N."/>
            <person name="Schurch N."/>
            <person name="Bruggmann R."/>
            <person name="Wittwer M."/>
        </authorList>
    </citation>
    <scope>NUCLEOTIDE SEQUENCE [LARGE SCALE GENOMIC DNA]</scope>
    <source>
        <strain evidence="2 3">ATCC 30569</strain>
    </source>
</reference>
<accession>A0AA88H1W2</accession>
<dbReference type="GeneID" id="68104870"/>